<reference evidence="2" key="3">
    <citation type="submission" date="2023-05" db="EMBL/GenBank/DDBJ databases">
        <authorList>
            <person name="Smith C.H."/>
        </authorList>
    </citation>
    <scope>NUCLEOTIDE SEQUENCE</scope>
    <source>
        <strain evidence="2">CHS0354</strain>
        <tissue evidence="2">Mantle</tissue>
    </source>
</reference>
<keyword evidence="3" id="KW-1185">Reference proteome</keyword>
<reference evidence="2" key="1">
    <citation type="journal article" date="2021" name="Genome Biol. Evol.">
        <title>A High-Quality Reference Genome for a Parasitic Bivalve with Doubly Uniparental Inheritance (Bivalvia: Unionida).</title>
        <authorList>
            <person name="Smith C.H."/>
        </authorList>
    </citation>
    <scope>NUCLEOTIDE SEQUENCE</scope>
    <source>
        <strain evidence="2">CHS0354</strain>
    </source>
</reference>
<protein>
    <submittedName>
        <fullName evidence="2">Uncharacterized protein</fullName>
    </submittedName>
</protein>
<sequence>MQYVSRTSSRQRQSMRNNTSDQTELKSVTKEAAGLERNIYSEINDYSQHSQDNSDPAYLTAVN</sequence>
<feature type="region of interest" description="Disordered" evidence="1">
    <location>
        <begin position="1"/>
        <end position="30"/>
    </location>
</feature>
<proteinExistence type="predicted"/>
<feature type="compositionally biased region" description="Polar residues" evidence="1">
    <location>
        <begin position="44"/>
        <end position="54"/>
    </location>
</feature>
<name>A0AAE0T683_9BIVA</name>
<gene>
    <name evidence="2" type="ORF">CHS0354_000346</name>
</gene>
<evidence type="ECO:0000313" key="2">
    <source>
        <dbReference type="EMBL" id="KAK3604524.1"/>
    </source>
</evidence>
<dbReference type="AlphaFoldDB" id="A0AAE0T683"/>
<evidence type="ECO:0000256" key="1">
    <source>
        <dbReference type="SAM" id="MobiDB-lite"/>
    </source>
</evidence>
<feature type="compositionally biased region" description="Low complexity" evidence="1">
    <location>
        <begin position="1"/>
        <end position="20"/>
    </location>
</feature>
<dbReference type="Proteomes" id="UP001195483">
    <property type="component" value="Unassembled WGS sequence"/>
</dbReference>
<reference evidence="2" key="2">
    <citation type="journal article" date="2021" name="Genome Biol. Evol.">
        <title>Developing a high-quality reference genome for a parasitic bivalve with doubly uniparental inheritance (Bivalvia: Unionida).</title>
        <authorList>
            <person name="Smith C.H."/>
        </authorList>
    </citation>
    <scope>NUCLEOTIDE SEQUENCE</scope>
    <source>
        <strain evidence="2">CHS0354</strain>
        <tissue evidence="2">Mantle</tissue>
    </source>
</reference>
<feature type="region of interest" description="Disordered" evidence="1">
    <location>
        <begin position="43"/>
        <end position="63"/>
    </location>
</feature>
<accession>A0AAE0T683</accession>
<organism evidence="2 3">
    <name type="scientific">Potamilus streckersoni</name>
    <dbReference type="NCBI Taxonomy" id="2493646"/>
    <lineage>
        <taxon>Eukaryota</taxon>
        <taxon>Metazoa</taxon>
        <taxon>Spiralia</taxon>
        <taxon>Lophotrochozoa</taxon>
        <taxon>Mollusca</taxon>
        <taxon>Bivalvia</taxon>
        <taxon>Autobranchia</taxon>
        <taxon>Heteroconchia</taxon>
        <taxon>Palaeoheterodonta</taxon>
        <taxon>Unionida</taxon>
        <taxon>Unionoidea</taxon>
        <taxon>Unionidae</taxon>
        <taxon>Ambleminae</taxon>
        <taxon>Lampsilini</taxon>
        <taxon>Potamilus</taxon>
    </lineage>
</organism>
<comment type="caution">
    <text evidence="2">The sequence shown here is derived from an EMBL/GenBank/DDBJ whole genome shotgun (WGS) entry which is preliminary data.</text>
</comment>
<dbReference type="EMBL" id="JAEAOA010000078">
    <property type="protein sequence ID" value="KAK3604524.1"/>
    <property type="molecule type" value="Genomic_DNA"/>
</dbReference>
<evidence type="ECO:0000313" key="3">
    <source>
        <dbReference type="Proteomes" id="UP001195483"/>
    </source>
</evidence>